<dbReference type="GO" id="GO:0004553">
    <property type="term" value="F:hydrolase activity, hydrolyzing O-glycosyl compounds"/>
    <property type="evidence" value="ECO:0007669"/>
    <property type="project" value="InterPro"/>
</dbReference>
<reference evidence="3 4" key="1">
    <citation type="journal article" date="2016" name="Nat. Commun.">
        <title>Thousands of microbial genomes shed light on interconnected biogeochemical processes in an aquifer system.</title>
        <authorList>
            <person name="Anantharaman K."/>
            <person name="Brown C.T."/>
            <person name="Hug L.A."/>
            <person name="Sharon I."/>
            <person name="Castelle C.J."/>
            <person name="Probst A.J."/>
            <person name="Thomas B.C."/>
            <person name="Singh A."/>
            <person name="Wilkins M.J."/>
            <person name="Karaoz U."/>
            <person name="Brodie E.L."/>
            <person name="Williams K.H."/>
            <person name="Hubbard S.S."/>
            <person name="Banfield J.F."/>
        </authorList>
    </citation>
    <scope>NUCLEOTIDE SEQUENCE [LARGE SCALE GENOMIC DNA]</scope>
</reference>
<dbReference type="GO" id="GO:0030246">
    <property type="term" value="F:carbohydrate binding"/>
    <property type="evidence" value="ECO:0007669"/>
    <property type="project" value="InterPro"/>
</dbReference>
<name>A0A1F5YYI7_9BACT</name>
<dbReference type="InterPro" id="IPR010502">
    <property type="entry name" value="Carb-bd_dom_fam9"/>
</dbReference>
<dbReference type="CDD" id="cd09618">
    <property type="entry name" value="CBM9_like_2"/>
    <property type="match status" value="1"/>
</dbReference>
<dbReference type="Proteomes" id="UP000179129">
    <property type="component" value="Unassembled WGS sequence"/>
</dbReference>
<proteinExistence type="predicted"/>
<dbReference type="AlphaFoldDB" id="A0A1F5YYI7"/>
<dbReference type="Gene3D" id="2.60.40.1190">
    <property type="match status" value="1"/>
</dbReference>
<dbReference type="Pfam" id="PF06452">
    <property type="entry name" value="CBM9_1"/>
    <property type="match status" value="1"/>
</dbReference>
<feature type="domain" description="Carbohydrate-binding" evidence="1">
    <location>
        <begin position="71"/>
        <end position="227"/>
    </location>
</feature>
<evidence type="ECO:0000313" key="3">
    <source>
        <dbReference type="EMBL" id="OGG05153.1"/>
    </source>
</evidence>
<feature type="domain" description="DUF5916" evidence="2">
    <location>
        <begin position="270"/>
        <end position="704"/>
    </location>
</feature>
<dbReference type="InterPro" id="IPR045670">
    <property type="entry name" value="DUF5916"/>
</dbReference>
<evidence type="ECO:0000259" key="2">
    <source>
        <dbReference type="Pfam" id="PF19313"/>
    </source>
</evidence>
<evidence type="ECO:0000313" key="4">
    <source>
        <dbReference type="Proteomes" id="UP000179129"/>
    </source>
</evidence>
<evidence type="ECO:0000259" key="1">
    <source>
        <dbReference type="Pfam" id="PF06452"/>
    </source>
</evidence>
<gene>
    <name evidence="3" type="ORF">A3F83_01195</name>
</gene>
<sequence>MTGLKPPALLFALFLFIFSGPAWAGSTRSAAGNDSLSSEAAQPDRAAADSLAAPARQIVIQARRTSGAIQVDGVLDDPAWSEALPYCDYFFQQEPLDRAPSSEKTEIRILQDLKNIYVGVQCYESDPRKIFATVKKRDGSFLNDDALELLIDTFHDLRNSYAFGTNPFGVQVDAIISDEGNHINKNWDCIWHCKSKVNERGWALEMAIPFKSLKYKPGESLVWGLNITREIKHSKEVTYLVPIPRGLGHNGKFKGSLFAELRGIQPPPPGLNLEVQPYLTAGKTWSYQTDEFKSSTEGGLDLRYHITPQLAADFSYQTDFAQAESEQEVVNLTRFNINLPEKREFFLESAGLFNFGSSIAAGGTVVGAREQSEFKLFESRTIGIREGRRIPLFGGAKLAGRLGRLSLGAMNIQSKETRLDQSTVEPSANYTAIRLKRDFGTNSNIGLMLLNKQSSGADYSRALGADAFFAFTPELIVNGSLAKSFVPGIHDRDWAGDLGAILNKDWIDFSLRYTQVDSLFNPEMGFVRRGNLRSTDGTLALTKWINNGYLKSVSMINDIQYQTDNHNTLLYRENRLDFQFTLKSEDFFSYSIHRLYEFLPGDDYIRDIQIGRGGYIGHHQHLTFRSYKARRSAGSISYRWGDLLDGKTSTFTLSNITQITNSLNLDLSYSHETLNLRNGTIDANTLAGRWTYSFTTDLFAKYYLQWNDADHRLASNFLIDYIYRPRCHFYLVFNENRDTLLQLGSRKMKDRLILLKLTYLWSV</sequence>
<dbReference type="Pfam" id="PF19313">
    <property type="entry name" value="DUF5916"/>
    <property type="match status" value="1"/>
</dbReference>
<dbReference type="SUPFAM" id="SSF49344">
    <property type="entry name" value="CBD9-like"/>
    <property type="match status" value="1"/>
</dbReference>
<protein>
    <submittedName>
        <fullName evidence="3">Uncharacterized protein</fullName>
    </submittedName>
</protein>
<comment type="caution">
    <text evidence="3">The sequence shown here is derived from an EMBL/GenBank/DDBJ whole genome shotgun (WGS) entry which is preliminary data.</text>
</comment>
<dbReference type="EMBL" id="MFIX01000085">
    <property type="protein sequence ID" value="OGG05153.1"/>
    <property type="molecule type" value="Genomic_DNA"/>
</dbReference>
<accession>A0A1F5YYI7</accession>
<dbReference type="GO" id="GO:0016052">
    <property type="term" value="P:carbohydrate catabolic process"/>
    <property type="evidence" value="ECO:0007669"/>
    <property type="project" value="InterPro"/>
</dbReference>
<dbReference type="STRING" id="1817867.A3F83_01195"/>
<organism evidence="3 4">
    <name type="scientific">Candidatus Glassbacteria bacterium RIFCSPLOWO2_12_FULL_58_11</name>
    <dbReference type="NCBI Taxonomy" id="1817867"/>
    <lineage>
        <taxon>Bacteria</taxon>
        <taxon>Candidatus Glassiibacteriota</taxon>
    </lineage>
</organism>